<dbReference type="InterPro" id="IPR003331">
    <property type="entry name" value="UDP_GlcNAc_Epimerase_2_dom"/>
</dbReference>
<gene>
    <name evidence="7" type="ORF">SAMN02745824_3423</name>
</gene>
<dbReference type="EC" id="5.1.3.14" evidence="4"/>
<dbReference type="GO" id="GO:0008761">
    <property type="term" value="F:UDP-N-acetylglucosamine 2-epimerase activity"/>
    <property type="evidence" value="ECO:0007669"/>
    <property type="project" value="UniProtKB-EC"/>
</dbReference>
<keyword evidence="1 5" id="KW-0413">Isomerase</keyword>
<comment type="catalytic activity">
    <reaction evidence="2">
        <text>UDP-N-acetyl-alpha-D-glucosamine = UDP-N-acetyl-alpha-D-mannosamine</text>
        <dbReference type="Rhea" id="RHEA:17213"/>
        <dbReference type="ChEBI" id="CHEBI:57705"/>
        <dbReference type="ChEBI" id="CHEBI:68623"/>
        <dbReference type="EC" id="5.1.3.14"/>
    </reaction>
</comment>
<dbReference type="NCBIfam" id="TIGR00236">
    <property type="entry name" value="wecB"/>
    <property type="match status" value="1"/>
</dbReference>
<evidence type="ECO:0000256" key="4">
    <source>
        <dbReference type="ARBA" id="ARBA00038858"/>
    </source>
</evidence>
<dbReference type="Pfam" id="PF02350">
    <property type="entry name" value="Epimerase_2"/>
    <property type="match status" value="1"/>
</dbReference>
<organism evidence="7 8">
    <name type="scientific">Parasphingorhabdus marina DSM 22363</name>
    <dbReference type="NCBI Taxonomy" id="1123272"/>
    <lineage>
        <taxon>Bacteria</taxon>
        <taxon>Pseudomonadati</taxon>
        <taxon>Pseudomonadota</taxon>
        <taxon>Alphaproteobacteria</taxon>
        <taxon>Sphingomonadales</taxon>
        <taxon>Sphingomonadaceae</taxon>
        <taxon>Parasphingorhabdus</taxon>
    </lineage>
</organism>
<accession>A0A1N6HRT0</accession>
<proteinExistence type="inferred from homology"/>
<dbReference type="SUPFAM" id="SSF53756">
    <property type="entry name" value="UDP-Glycosyltransferase/glycogen phosphorylase"/>
    <property type="match status" value="1"/>
</dbReference>
<comment type="similarity">
    <text evidence="3 5">Belongs to the UDP-N-acetylglucosamine 2-epimerase family.</text>
</comment>
<dbReference type="PANTHER" id="PTHR43174">
    <property type="entry name" value="UDP-N-ACETYLGLUCOSAMINE 2-EPIMERASE"/>
    <property type="match status" value="1"/>
</dbReference>
<evidence type="ECO:0000256" key="3">
    <source>
        <dbReference type="ARBA" id="ARBA00038209"/>
    </source>
</evidence>
<dbReference type="PANTHER" id="PTHR43174:SF2">
    <property type="entry name" value="UDP-N-ACETYLGLUCOSAMINE 2-EPIMERASE"/>
    <property type="match status" value="1"/>
</dbReference>
<dbReference type="Gene3D" id="3.40.50.2000">
    <property type="entry name" value="Glycogen Phosphorylase B"/>
    <property type="match status" value="2"/>
</dbReference>
<protein>
    <recommendedName>
        <fullName evidence="4">UDP-N-acetylglucosamine 2-epimerase (non-hydrolyzing)</fullName>
        <ecNumber evidence="4">5.1.3.14</ecNumber>
    </recommendedName>
</protein>
<feature type="domain" description="UDP-N-acetylglucosamine 2-epimerase" evidence="6">
    <location>
        <begin position="49"/>
        <end position="394"/>
    </location>
</feature>
<dbReference type="Proteomes" id="UP000185192">
    <property type="component" value="Unassembled WGS sequence"/>
</dbReference>
<keyword evidence="8" id="KW-1185">Reference proteome</keyword>
<reference evidence="8" key="1">
    <citation type="submission" date="2016-11" db="EMBL/GenBank/DDBJ databases">
        <authorList>
            <person name="Varghese N."/>
            <person name="Submissions S."/>
        </authorList>
    </citation>
    <scope>NUCLEOTIDE SEQUENCE [LARGE SCALE GENOMIC DNA]</scope>
    <source>
        <strain evidence="8">DSM 22363</strain>
    </source>
</reference>
<evidence type="ECO:0000259" key="6">
    <source>
        <dbReference type="Pfam" id="PF02350"/>
    </source>
</evidence>
<dbReference type="AlphaFoldDB" id="A0A1N6HRT0"/>
<evidence type="ECO:0000313" key="7">
    <source>
        <dbReference type="EMBL" id="SIO22426.1"/>
    </source>
</evidence>
<name>A0A1N6HRT0_9SPHN</name>
<evidence type="ECO:0000256" key="1">
    <source>
        <dbReference type="ARBA" id="ARBA00023235"/>
    </source>
</evidence>
<evidence type="ECO:0000256" key="2">
    <source>
        <dbReference type="ARBA" id="ARBA00036080"/>
    </source>
</evidence>
<dbReference type="InterPro" id="IPR029767">
    <property type="entry name" value="WecB-like"/>
</dbReference>
<sequence>MNEKHDYRIFSQLLIDLPAMNNANSSAPKVLVIFGTRPEAIKLFPVVRALSAQPALRTVTCVTAQHRQMLDQVLDIAEIRPDHDLDLMRADQSLDELTTRLLQGIGKTLDAVQPQRIIVQGDTATAMCGALAAYYRQIPVSHVEAGLRSYNIYHPWPEEVNRKIIGTIADQHFAPTETSAEALRSENIPENQISITGNTVIDALLVTAEKVGKDIALNPELTALLGRFADRKIIGVTSHRRENFGDGLNQISAALRNIAARDDVALIFPIHLNPNVRAVMNNALGGLDNVAMIEPLDYPNFVGLLGACHFMLTDSGGVQEEAPALGKPVLVMRNTTERPEGVEAGTAKLVGTDPDLIETEACRLLDEQDYYDSMARAHNPFGDGKSSERIADIVAASLTR</sequence>
<evidence type="ECO:0000313" key="8">
    <source>
        <dbReference type="Proteomes" id="UP000185192"/>
    </source>
</evidence>
<dbReference type="EMBL" id="FSQW01000002">
    <property type="protein sequence ID" value="SIO22426.1"/>
    <property type="molecule type" value="Genomic_DNA"/>
</dbReference>
<dbReference type="STRING" id="1123272.SAMN02745824_3423"/>
<dbReference type="CDD" id="cd03786">
    <property type="entry name" value="GTB_UDP-GlcNAc_2-Epimerase"/>
    <property type="match status" value="1"/>
</dbReference>
<evidence type="ECO:0000256" key="5">
    <source>
        <dbReference type="RuleBase" id="RU003513"/>
    </source>
</evidence>